<dbReference type="Pfam" id="PF07714">
    <property type="entry name" value="PK_Tyr_Ser-Thr"/>
    <property type="match status" value="2"/>
</dbReference>
<gene>
    <name evidence="3" type="ORF">M407DRAFT_30658</name>
</gene>
<name>A0A0C3LE07_9AGAM</name>
<dbReference type="InterPro" id="IPR000719">
    <property type="entry name" value="Prot_kinase_dom"/>
</dbReference>
<accession>A0A0C3LE07</accession>
<dbReference type="InterPro" id="IPR051681">
    <property type="entry name" value="Ser/Thr_Kinases-Pseudokinases"/>
</dbReference>
<reference evidence="3 4" key="1">
    <citation type="submission" date="2014-04" db="EMBL/GenBank/DDBJ databases">
        <authorList>
            <consortium name="DOE Joint Genome Institute"/>
            <person name="Kuo A."/>
            <person name="Girlanda M."/>
            <person name="Perotto S."/>
            <person name="Kohler A."/>
            <person name="Nagy L.G."/>
            <person name="Floudas D."/>
            <person name="Copeland A."/>
            <person name="Barry K.W."/>
            <person name="Cichocki N."/>
            <person name="Veneault-Fourrey C."/>
            <person name="LaButti K."/>
            <person name="Lindquist E.A."/>
            <person name="Lipzen A."/>
            <person name="Lundell T."/>
            <person name="Morin E."/>
            <person name="Murat C."/>
            <person name="Sun H."/>
            <person name="Tunlid A."/>
            <person name="Henrissat B."/>
            <person name="Grigoriev I.V."/>
            <person name="Hibbett D.S."/>
            <person name="Martin F."/>
            <person name="Nordberg H.P."/>
            <person name="Cantor M.N."/>
            <person name="Hua S.X."/>
        </authorList>
    </citation>
    <scope>NUCLEOTIDE SEQUENCE [LARGE SCALE GENOMIC DNA]</scope>
    <source>
        <strain evidence="3 4">MUT 4182</strain>
    </source>
</reference>
<keyword evidence="4" id="KW-1185">Reference proteome</keyword>
<reference evidence="4" key="2">
    <citation type="submission" date="2015-01" db="EMBL/GenBank/DDBJ databases">
        <title>Evolutionary Origins and Diversification of the Mycorrhizal Mutualists.</title>
        <authorList>
            <consortium name="DOE Joint Genome Institute"/>
            <consortium name="Mycorrhizal Genomics Consortium"/>
            <person name="Kohler A."/>
            <person name="Kuo A."/>
            <person name="Nagy L.G."/>
            <person name="Floudas D."/>
            <person name="Copeland A."/>
            <person name="Barry K.W."/>
            <person name="Cichocki N."/>
            <person name="Veneault-Fourrey C."/>
            <person name="LaButti K."/>
            <person name="Lindquist E.A."/>
            <person name="Lipzen A."/>
            <person name="Lundell T."/>
            <person name="Morin E."/>
            <person name="Murat C."/>
            <person name="Riley R."/>
            <person name="Ohm R."/>
            <person name="Sun H."/>
            <person name="Tunlid A."/>
            <person name="Henrissat B."/>
            <person name="Grigoriev I.V."/>
            <person name="Hibbett D.S."/>
            <person name="Martin F."/>
        </authorList>
    </citation>
    <scope>NUCLEOTIDE SEQUENCE [LARGE SCALE GENOMIC DNA]</scope>
    <source>
        <strain evidence="4">MUT 4182</strain>
    </source>
</reference>
<organism evidence="3 4">
    <name type="scientific">Tulasnella calospora MUT 4182</name>
    <dbReference type="NCBI Taxonomy" id="1051891"/>
    <lineage>
        <taxon>Eukaryota</taxon>
        <taxon>Fungi</taxon>
        <taxon>Dikarya</taxon>
        <taxon>Basidiomycota</taxon>
        <taxon>Agaricomycotina</taxon>
        <taxon>Agaricomycetes</taxon>
        <taxon>Cantharellales</taxon>
        <taxon>Tulasnellaceae</taxon>
        <taxon>Tulasnella</taxon>
    </lineage>
</organism>
<dbReference type="PROSITE" id="PS50011">
    <property type="entry name" value="PROTEIN_KINASE_DOM"/>
    <property type="match status" value="2"/>
</dbReference>
<evidence type="ECO:0000313" key="4">
    <source>
        <dbReference type="Proteomes" id="UP000054248"/>
    </source>
</evidence>
<dbReference type="PROSITE" id="PS00108">
    <property type="entry name" value="PROTEIN_KINASE_ST"/>
    <property type="match status" value="1"/>
</dbReference>
<proteinExistence type="predicted"/>
<dbReference type="InterPro" id="IPR008271">
    <property type="entry name" value="Ser/Thr_kinase_AS"/>
</dbReference>
<evidence type="ECO:0000313" key="3">
    <source>
        <dbReference type="EMBL" id="KIO19697.1"/>
    </source>
</evidence>
<dbReference type="InterPro" id="IPR011009">
    <property type="entry name" value="Kinase-like_dom_sf"/>
</dbReference>
<feature type="region of interest" description="Disordered" evidence="1">
    <location>
        <begin position="212"/>
        <end position="238"/>
    </location>
</feature>
<feature type="region of interest" description="Disordered" evidence="1">
    <location>
        <begin position="253"/>
        <end position="276"/>
    </location>
</feature>
<feature type="compositionally biased region" description="Low complexity" evidence="1">
    <location>
        <begin position="253"/>
        <end position="267"/>
    </location>
</feature>
<evidence type="ECO:0000256" key="1">
    <source>
        <dbReference type="SAM" id="MobiDB-lite"/>
    </source>
</evidence>
<dbReference type="Gene3D" id="1.10.510.10">
    <property type="entry name" value="Transferase(Phosphotransferase) domain 1"/>
    <property type="match status" value="2"/>
</dbReference>
<dbReference type="GO" id="GO:0005524">
    <property type="term" value="F:ATP binding"/>
    <property type="evidence" value="ECO:0007669"/>
    <property type="project" value="InterPro"/>
</dbReference>
<dbReference type="AlphaFoldDB" id="A0A0C3LE07"/>
<dbReference type="SMART" id="SM00220">
    <property type="entry name" value="S_TKc"/>
    <property type="match status" value="2"/>
</dbReference>
<evidence type="ECO:0000259" key="2">
    <source>
        <dbReference type="PROSITE" id="PS50011"/>
    </source>
</evidence>
<protein>
    <recommendedName>
        <fullName evidence="2">Protein kinase domain-containing protein</fullName>
    </recommendedName>
</protein>
<sequence>MEGWRGVLHRHILPFLGYATYPQVVLISPFCQHGNLSSFLEGHPAANRVKLLSEAASGLQFLHQHNPPIVHSDIKPDNILVNDALEAVLADFGQSRFMHNIPSPYVTEDILLGTPRYMAPELLEDETAKHTLPSDIYAFSLVTLEVLSGRSAFYSIRMNIILAVQRGLRPLPQDHPNQACQQIWPLLAQGWDESPNQRPQIGEFIQWLKHLPDTTGPSTPTSPTSTRSTTRIGHERTRSAVPISRSLPIHRTSTGVRTTRSVTPTGPADSPVSPVGPFPHLSRDRCVVHGKRYDIWQGTRNIGAVRMVAIKFLRSRSGQWAARDDNQRFDRQYRCWKDLNHPNVLPLIDYSVEDRFFVSPWCANGPVKVYIQRFPSADKLDLIIQVAQGLDYLHRGSYPMVHGHLIPNQILVDSDGVVKISGFGYSVFLQDLDAGGVWSAPEDITSIRYTAPEVLNGLDHSTPSDIYSMAFIALEILSSTVPYPFLNGGALIRAIADGVRPAREQYIDALGHCTALWALFDQCLALDPFTRPSARTVQNVIRNRATQLAAAAQIPSGYGV</sequence>
<feature type="domain" description="Protein kinase" evidence="2">
    <location>
        <begin position="1"/>
        <end position="211"/>
    </location>
</feature>
<dbReference type="SUPFAM" id="SSF56112">
    <property type="entry name" value="Protein kinase-like (PK-like)"/>
    <property type="match status" value="2"/>
</dbReference>
<feature type="domain" description="Protein kinase" evidence="2">
    <location>
        <begin position="281"/>
        <end position="541"/>
    </location>
</feature>
<dbReference type="GO" id="GO:0004674">
    <property type="term" value="F:protein serine/threonine kinase activity"/>
    <property type="evidence" value="ECO:0007669"/>
    <property type="project" value="TreeGrafter"/>
</dbReference>
<dbReference type="Proteomes" id="UP000054248">
    <property type="component" value="Unassembled WGS sequence"/>
</dbReference>
<dbReference type="OrthoDB" id="5966500at2759"/>
<dbReference type="InterPro" id="IPR001245">
    <property type="entry name" value="Ser-Thr/Tyr_kinase_cat_dom"/>
</dbReference>
<feature type="compositionally biased region" description="Low complexity" evidence="1">
    <location>
        <begin position="213"/>
        <end position="230"/>
    </location>
</feature>
<dbReference type="PANTHER" id="PTHR44329">
    <property type="entry name" value="SERINE/THREONINE-PROTEIN KINASE TNNI3K-RELATED"/>
    <property type="match status" value="1"/>
</dbReference>
<dbReference type="HOGENOM" id="CLU_486789_0_0_1"/>
<dbReference type="EMBL" id="KN823208">
    <property type="protein sequence ID" value="KIO19697.1"/>
    <property type="molecule type" value="Genomic_DNA"/>
</dbReference>
<dbReference type="STRING" id="1051891.A0A0C3LE07"/>